<dbReference type="Proteomes" id="UP000712281">
    <property type="component" value="Unassembled WGS sequence"/>
</dbReference>
<proteinExistence type="predicted"/>
<name>A0A8S9L1S4_BRACR</name>
<feature type="region of interest" description="Disordered" evidence="1">
    <location>
        <begin position="16"/>
        <end position="50"/>
    </location>
</feature>
<protein>
    <submittedName>
        <fullName evidence="2">Uncharacterized protein</fullName>
    </submittedName>
</protein>
<evidence type="ECO:0000313" key="3">
    <source>
        <dbReference type="Proteomes" id="UP000712281"/>
    </source>
</evidence>
<accession>A0A8S9L1S4</accession>
<gene>
    <name evidence="2" type="ORF">F2Q68_00008519</name>
</gene>
<evidence type="ECO:0000313" key="2">
    <source>
        <dbReference type="EMBL" id="KAF2600102.1"/>
    </source>
</evidence>
<dbReference type="AlphaFoldDB" id="A0A8S9L1S4"/>
<evidence type="ECO:0000256" key="1">
    <source>
        <dbReference type="SAM" id="MobiDB-lite"/>
    </source>
</evidence>
<sequence length="50" mass="5457">MRKSVSLNNLSEYQHTDDIPKIIAEDEKNKTSSGYVSADDAVPISSSDIS</sequence>
<dbReference type="EMBL" id="QGKW02000717">
    <property type="protein sequence ID" value="KAF2600102.1"/>
    <property type="molecule type" value="Genomic_DNA"/>
</dbReference>
<comment type="caution">
    <text evidence="2">The sequence shown here is derived from an EMBL/GenBank/DDBJ whole genome shotgun (WGS) entry which is preliminary data.</text>
</comment>
<reference evidence="2" key="1">
    <citation type="submission" date="2019-12" db="EMBL/GenBank/DDBJ databases">
        <title>Genome sequencing and annotation of Brassica cretica.</title>
        <authorList>
            <person name="Studholme D.J."/>
            <person name="Sarris P.F."/>
        </authorList>
    </citation>
    <scope>NUCLEOTIDE SEQUENCE</scope>
    <source>
        <strain evidence="2">PFS-001/15</strain>
        <tissue evidence="2">Leaf</tissue>
    </source>
</reference>
<organism evidence="2 3">
    <name type="scientific">Brassica cretica</name>
    <name type="common">Mustard</name>
    <dbReference type="NCBI Taxonomy" id="69181"/>
    <lineage>
        <taxon>Eukaryota</taxon>
        <taxon>Viridiplantae</taxon>
        <taxon>Streptophyta</taxon>
        <taxon>Embryophyta</taxon>
        <taxon>Tracheophyta</taxon>
        <taxon>Spermatophyta</taxon>
        <taxon>Magnoliopsida</taxon>
        <taxon>eudicotyledons</taxon>
        <taxon>Gunneridae</taxon>
        <taxon>Pentapetalae</taxon>
        <taxon>rosids</taxon>
        <taxon>malvids</taxon>
        <taxon>Brassicales</taxon>
        <taxon>Brassicaceae</taxon>
        <taxon>Brassiceae</taxon>
        <taxon>Brassica</taxon>
    </lineage>
</organism>
<feature type="compositionally biased region" description="Basic and acidic residues" evidence="1">
    <location>
        <begin position="16"/>
        <end position="30"/>
    </location>
</feature>